<proteinExistence type="predicted"/>
<comment type="subcellular location">
    <subcellularLocation>
        <location evidence="1">Membrane</location>
    </subcellularLocation>
</comment>
<reference evidence="7" key="2">
    <citation type="submission" date="2025-09" db="UniProtKB">
        <authorList>
            <consortium name="Ensembl"/>
        </authorList>
    </citation>
    <scope>IDENTIFICATION</scope>
</reference>
<dbReference type="PROSITE" id="PS50262">
    <property type="entry name" value="G_PROTEIN_RECEP_F1_2"/>
    <property type="match status" value="1"/>
</dbReference>
<keyword evidence="3 5" id="KW-1133">Transmembrane helix</keyword>
<keyword evidence="4 5" id="KW-0472">Membrane</keyword>
<evidence type="ECO:0000313" key="8">
    <source>
        <dbReference type="Proteomes" id="UP000694523"/>
    </source>
</evidence>
<dbReference type="GO" id="GO:0005549">
    <property type="term" value="F:odorant binding"/>
    <property type="evidence" value="ECO:0007669"/>
    <property type="project" value="TreeGrafter"/>
</dbReference>
<dbReference type="Ensembl" id="ENSNMLT00000007095.1">
    <property type="protein sequence ID" value="ENSNMLP00000006197.1"/>
    <property type="gene ID" value="ENSNMLG00000004523.1"/>
</dbReference>
<evidence type="ECO:0000256" key="1">
    <source>
        <dbReference type="ARBA" id="ARBA00004370"/>
    </source>
</evidence>
<dbReference type="PANTHER" id="PTHR26451">
    <property type="entry name" value="G_PROTEIN_RECEP_F1_2 DOMAIN-CONTAINING PROTEIN"/>
    <property type="match status" value="1"/>
</dbReference>
<dbReference type="Proteomes" id="UP000694523">
    <property type="component" value="Unplaced"/>
</dbReference>
<keyword evidence="8" id="KW-1185">Reference proteome</keyword>
<keyword evidence="2 5" id="KW-0812">Transmembrane</keyword>
<dbReference type="PANTHER" id="PTHR26451:SF998">
    <property type="entry name" value="ODORANT RECEPTOR-RELATED"/>
    <property type="match status" value="1"/>
</dbReference>
<evidence type="ECO:0000256" key="3">
    <source>
        <dbReference type="ARBA" id="ARBA00022989"/>
    </source>
</evidence>
<evidence type="ECO:0000256" key="5">
    <source>
        <dbReference type="SAM" id="Phobius"/>
    </source>
</evidence>
<protein>
    <recommendedName>
        <fullName evidence="6">G-protein coupled receptors family 1 profile domain-containing protein</fullName>
    </recommendedName>
</protein>
<reference evidence="7" key="1">
    <citation type="submission" date="2025-08" db="UniProtKB">
        <authorList>
            <consortium name="Ensembl"/>
        </authorList>
    </citation>
    <scope>IDENTIFICATION</scope>
</reference>
<evidence type="ECO:0000256" key="4">
    <source>
        <dbReference type="ARBA" id="ARBA00023136"/>
    </source>
</evidence>
<feature type="transmembrane region" description="Helical" evidence="5">
    <location>
        <begin position="62"/>
        <end position="82"/>
    </location>
</feature>
<dbReference type="InterPro" id="IPR017452">
    <property type="entry name" value="GPCR_Rhodpsn_7TM"/>
</dbReference>
<feature type="transmembrane region" description="Helical" evidence="5">
    <location>
        <begin position="205"/>
        <end position="221"/>
    </location>
</feature>
<feature type="transmembrane region" description="Helical" evidence="5">
    <location>
        <begin position="29"/>
        <end position="50"/>
    </location>
</feature>
<sequence length="243" mass="28175">PMILFDNSSLPPGWVWDEDLKQAAVVNNLIAVAFCLIINYVNATMVYTFLKHESEMFKTTPRYILFIHLVINDIILMTLLTLLHLLSYIVFTLNLSLCIVVVLLATAANYNSPMTLAVMSLECYIAVCYPLRHSQIYVFISLATEPLEFFHSRVWCAKDRALPDARKARNTVLLHSFQLLLSMLTYVYYVILYPLQSMFPSSQRVIINIMPRIISPLVYGLRDKTFRKYLKQHVFCYFIKLAQ</sequence>
<dbReference type="GO" id="GO:0016020">
    <property type="term" value="C:membrane"/>
    <property type="evidence" value="ECO:0007669"/>
    <property type="project" value="UniProtKB-SubCell"/>
</dbReference>
<accession>A0A8C6SH61</accession>
<evidence type="ECO:0000259" key="6">
    <source>
        <dbReference type="PROSITE" id="PS50262"/>
    </source>
</evidence>
<feature type="transmembrane region" description="Helical" evidence="5">
    <location>
        <begin position="88"/>
        <end position="110"/>
    </location>
</feature>
<evidence type="ECO:0000313" key="7">
    <source>
        <dbReference type="Ensembl" id="ENSNMLP00000006197.1"/>
    </source>
</evidence>
<dbReference type="InterPro" id="IPR052921">
    <property type="entry name" value="GPCR1_Superfamily_Member"/>
</dbReference>
<name>A0A8C6SH61_9GOBI</name>
<dbReference type="AlphaFoldDB" id="A0A8C6SH61"/>
<dbReference type="GO" id="GO:0004984">
    <property type="term" value="F:olfactory receptor activity"/>
    <property type="evidence" value="ECO:0007669"/>
    <property type="project" value="TreeGrafter"/>
</dbReference>
<feature type="transmembrane region" description="Helical" evidence="5">
    <location>
        <begin position="172"/>
        <end position="193"/>
    </location>
</feature>
<dbReference type="Gene3D" id="1.20.1070.10">
    <property type="entry name" value="Rhodopsin 7-helix transmembrane proteins"/>
    <property type="match status" value="1"/>
</dbReference>
<organism evidence="7 8">
    <name type="scientific">Neogobius melanostomus</name>
    <name type="common">round goby</name>
    <dbReference type="NCBI Taxonomy" id="47308"/>
    <lineage>
        <taxon>Eukaryota</taxon>
        <taxon>Metazoa</taxon>
        <taxon>Chordata</taxon>
        <taxon>Craniata</taxon>
        <taxon>Vertebrata</taxon>
        <taxon>Euteleostomi</taxon>
        <taxon>Actinopterygii</taxon>
        <taxon>Neopterygii</taxon>
        <taxon>Teleostei</taxon>
        <taxon>Neoteleostei</taxon>
        <taxon>Acanthomorphata</taxon>
        <taxon>Gobiaria</taxon>
        <taxon>Gobiiformes</taxon>
        <taxon>Gobioidei</taxon>
        <taxon>Gobiidae</taxon>
        <taxon>Benthophilinae</taxon>
        <taxon>Neogobiini</taxon>
        <taxon>Neogobius</taxon>
    </lineage>
</organism>
<evidence type="ECO:0000256" key="2">
    <source>
        <dbReference type="ARBA" id="ARBA00022692"/>
    </source>
</evidence>
<feature type="domain" description="G-protein coupled receptors family 1 profile" evidence="6">
    <location>
        <begin position="41"/>
        <end position="243"/>
    </location>
</feature>
<dbReference type="SUPFAM" id="SSF81321">
    <property type="entry name" value="Family A G protein-coupled receptor-like"/>
    <property type="match status" value="1"/>
</dbReference>